<proteinExistence type="predicted"/>
<gene>
    <name evidence="2" type="ORF">OMM_00063</name>
</gene>
<protein>
    <submittedName>
        <fullName evidence="2">Uncharacterized protein</fullName>
    </submittedName>
</protein>
<dbReference type="Proteomes" id="UP000189670">
    <property type="component" value="Unassembled WGS sequence"/>
</dbReference>
<sequence>MSRIRWIFFMLAVLFVASPSMAANLAFHGDMNHRFMLYSNHLDWFKGQRPSALHHGNVEDSFAEVKYRLWTEAETNEGKVKGVYAIEMGGLRFGASGSLGKGTGGTYSGDSVNIETRWAYIDFQVPFVPNKSRIKIGLQPFKLNARLWSETILGVNYTEKVGGLFTYQVAWLRTHDERNWNNEQMNTDDIDFLTARYDISLFGNKFKGAVFGLYGFNDDAGEMNPGMIQSSKYQVKKFSKETGLRLWCVGSDGGIKLPMTLPIVNEISLFANWDTIFQFGKIKNARFYDNVINPEKLVQTDTNGNKYHAEGDFDIYAFTAHLNAGVNVGPAKLTYTGWYTSGDRDATDDSFNGYMAIDMDAEDSIVLFEGNYADDIAFTDAHYILDKGFIMNKVAADYQVLDTLKVGVAGLYMMTAKAMEYNDPVTDELYSARSIGYEVDTYAKLNLYPNLEFAVNGGYLFSGNGMDVFEEDAIRNGVADENIYIIASRVRYKF</sequence>
<evidence type="ECO:0000313" key="3">
    <source>
        <dbReference type="Proteomes" id="UP000189670"/>
    </source>
</evidence>
<dbReference type="EMBL" id="ATBP01000002">
    <property type="protein sequence ID" value="ETR74639.1"/>
    <property type="molecule type" value="Genomic_DNA"/>
</dbReference>
<reference evidence="3" key="1">
    <citation type="submission" date="2012-11" db="EMBL/GenBank/DDBJ databases">
        <authorList>
            <person name="Lucero-Rivera Y.E."/>
            <person name="Tovar-Ramirez D."/>
        </authorList>
    </citation>
    <scope>NUCLEOTIDE SEQUENCE [LARGE SCALE GENOMIC DNA]</scope>
    <source>
        <strain evidence="3">Araruama</strain>
    </source>
</reference>
<accession>A0A1V1PIA4</accession>
<organism evidence="2 3">
    <name type="scientific">Candidatus Magnetoglobus multicellularis str. Araruama</name>
    <dbReference type="NCBI Taxonomy" id="890399"/>
    <lineage>
        <taxon>Bacteria</taxon>
        <taxon>Pseudomonadati</taxon>
        <taxon>Thermodesulfobacteriota</taxon>
        <taxon>Desulfobacteria</taxon>
        <taxon>Desulfobacterales</taxon>
        <taxon>Desulfobacteraceae</taxon>
        <taxon>Candidatus Magnetoglobus</taxon>
    </lineage>
</organism>
<evidence type="ECO:0000313" key="2">
    <source>
        <dbReference type="EMBL" id="ETR74639.1"/>
    </source>
</evidence>
<keyword evidence="1" id="KW-0732">Signal</keyword>
<name>A0A1V1PIA4_9BACT</name>
<dbReference type="AlphaFoldDB" id="A0A1V1PIA4"/>
<comment type="caution">
    <text evidence="2">The sequence shown here is derived from an EMBL/GenBank/DDBJ whole genome shotgun (WGS) entry which is preliminary data.</text>
</comment>
<feature type="signal peptide" evidence="1">
    <location>
        <begin position="1"/>
        <end position="22"/>
    </location>
</feature>
<feature type="chain" id="PRO_5010715721" evidence="1">
    <location>
        <begin position="23"/>
        <end position="494"/>
    </location>
</feature>
<evidence type="ECO:0000256" key="1">
    <source>
        <dbReference type="SAM" id="SignalP"/>
    </source>
</evidence>